<accession>A0AAN0SWN6</accession>
<sequence>MDFRKYEYNIQQFLDHNYTNLKNIKVGASEESIQEFIKNEVASINSYTRGLLKEIRRDVDNYLDEHFEPAQADDLMERFRKLMPEVPIEPIQLEKREVFPEPIQLEEREVSALERFEKRREKELPAIITENIKPISICTGAVSAAMVTAVKFATVEELSFLAGATNLVLTFVIVSGMAYALIKIMDGKGKTKEVYIKDSESPIDTRSTKTSTRGELKRSMIEAALVVRHKEMEVKLLKAISDSERQFEKLVR</sequence>
<protein>
    <submittedName>
        <fullName evidence="2">Uncharacterized protein</fullName>
    </submittedName>
</protein>
<evidence type="ECO:0000313" key="3">
    <source>
        <dbReference type="Proteomes" id="UP000031861"/>
    </source>
</evidence>
<name>A0AAN0SWN6_BACCE</name>
<dbReference type="RefSeq" id="WP_001994570.1">
    <property type="nucleotide sequence ID" value="NZ_CP009641.1"/>
</dbReference>
<keyword evidence="1" id="KW-1133">Transmembrane helix</keyword>
<reference evidence="2 3" key="1">
    <citation type="journal article" date="2015" name="Genome Announc.">
        <title>Complete genome sequences for 35 biothreat assay-relevant bacillus species.</title>
        <authorList>
            <person name="Johnson S.L."/>
            <person name="Daligault H.E."/>
            <person name="Davenport K.W."/>
            <person name="Jaissle J."/>
            <person name="Frey K.G."/>
            <person name="Ladner J.T."/>
            <person name="Broomall S.M."/>
            <person name="Bishop-Lilly K.A."/>
            <person name="Bruce D.C."/>
            <person name="Gibbons H.S."/>
            <person name="Coyne S.R."/>
            <person name="Lo C.C."/>
            <person name="Meincke L."/>
            <person name="Munk A.C."/>
            <person name="Koroleva G.I."/>
            <person name="Rosenzweig C.N."/>
            <person name="Palacios G.F."/>
            <person name="Redden C.L."/>
            <person name="Minogue T.D."/>
            <person name="Chain P.S."/>
        </authorList>
    </citation>
    <scope>NUCLEOTIDE SEQUENCE [LARGE SCALE GENOMIC DNA]</scope>
    <source>
        <strain evidence="2 3">03BB108</strain>
    </source>
</reference>
<evidence type="ECO:0000256" key="1">
    <source>
        <dbReference type="SAM" id="Phobius"/>
    </source>
</evidence>
<evidence type="ECO:0000313" key="2">
    <source>
        <dbReference type="EMBL" id="AJI11331.1"/>
    </source>
</evidence>
<dbReference type="AlphaFoldDB" id="A0AAN0SWN6"/>
<feature type="transmembrane region" description="Helical" evidence="1">
    <location>
        <begin position="160"/>
        <end position="182"/>
    </location>
</feature>
<keyword evidence="1" id="KW-0812">Transmembrane</keyword>
<proteinExistence type="predicted"/>
<feature type="transmembrane region" description="Helical" evidence="1">
    <location>
        <begin position="135"/>
        <end position="154"/>
    </location>
</feature>
<dbReference type="Proteomes" id="UP000031861">
    <property type="component" value="Chromosome"/>
</dbReference>
<gene>
    <name evidence="2" type="ORF">AK40_5091</name>
</gene>
<keyword evidence="1" id="KW-0472">Membrane</keyword>
<organism evidence="2 3">
    <name type="scientific">Bacillus cereus 03BB108</name>
    <dbReference type="NCBI Taxonomy" id="451709"/>
    <lineage>
        <taxon>Bacteria</taxon>
        <taxon>Bacillati</taxon>
        <taxon>Bacillota</taxon>
        <taxon>Bacilli</taxon>
        <taxon>Bacillales</taxon>
        <taxon>Bacillaceae</taxon>
        <taxon>Bacillus</taxon>
        <taxon>Bacillus cereus group</taxon>
    </lineage>
</organism>
<dbReference type="EMBL" id="CP009641">
    <property type="protein sequence ID" value="AJI11331.1"/>
    <property type="molecule type" value="Genomic_DNA"/>
</dbReference>